<dbReference type="RefSeq" id="WP_126808718.1">
    <property type="nucleotide sequence ID" value="NZ_NGKA01000008.1"/>
</dbReference>
<proteinExistence type="predicted"/>
<evidence type="ECO:0000313" key="2">
    <source>
        <dbReference type="Proteomes" id="UP000287605"/>
    </source>
</evidence>
<sequence>MRKLVLTQDSVGYRTKVRIVGTNVVGTIVKDIIYPTFPPKYLFTPEGNGKQFYVFESEFTEIGTREEFVKRTNRKWKSR</sequence>
<comment type="caution">
    <text evidence="1">The sequence shown here is derived from an EMBL/GenBank/DDBJ whole genome shotgun (WGS) entry which is preliminary data.</text>
</comment>
<name>A0A430AW40_9ENTE</name>
<dbReference type="Proteomes" id="UP000287605">
    <property type="component" value="Unassembled WGS sequence"/>
</dbReference>
<organism evidence="1 2">
    <name type="scientific">Vagococcus elongatus</name>
    <dbReference type="NCBI Taxonomy" id="180344"/>
    <lineage>
        <taxon>Bacteria</taxon>
        <taxon>Bacillati</taxon>
        <taxon>Bacillota</taxon>
        <taxon>Bacilli</taxon>
        <taxon>Lactobacillales</taxon>
        <taxon>Enterococcaceae</taxon>
        <taxon>Vagococcus</taxon>
    </lineage>
</organism>
<protein>
    <submittedName>
        <fullName evidence="1">Uncharacterized protein</fullName>
    </submittedName>
</protein>
<accession>A0A430AW40</accession>
<keyword evidence="2" id="KW-1185">Reference proteome</keyword>
<evidence type="ECO:0000313" key="1">
    <source>
        <dbReference type="EMBL" id="RSU12268.1"/>
    </source>
</evidence>
<reference evidence="1 2" key="1">
    <citation type="submission" date="2017-05" db="EMBL/GenBank/DDBJ databases">
        <title>Vagococcus spp. assemblies.</title>
        <authorList>
            <person name="Gulvik C.A."/>
        </authorList>
    </citation>
    <scope>NUCLEOTIDE SEQUENCE [LARGE SCALE GENOMIC DNA]</scope>
    <source>
        <strain evidence="1 2">CCUG 51432</strain>
    </source>
</reference>
<dbReference type="EMBL" id="NGKA01000008">
    <property type="protein sequence ID" value="RSU12268.1"/>
    <property type="molecule type" value="Genomic_DNA"/>
</dbReference>
<gene>
    <name evidence="1" type="ORF">CBF29_06620</name>
</gene>
<dbReference type="AlphaFoldDB" id="A0A430AW40"/>